<dbReference type="Pfam" id="PF00903">
    <property type="entry name" value="Glyoxalase"/>
    <property type="match status" value="1"/>
</dbReference>
<dbReference type="GO" id="GO:0004493">
    <property type="term" value="F:methylmalonyl-CoA epimerase activity"/>
    <property type="evidence" value="ECO:0007669"/>
    <property type="project" value="TreeGrafter"/>
</dbReference>
<dbReference type="OrthoDB" id="5209146at2759"/>
<dbReference type="GeneID" id="28856411"/>
<evidence type="ECO:0000313" key="3">
    <source>
        <dbReference type="EMBL" id="OAQ63604.1"/>
    </source>
</evidence>
<dbReference type="PROSITE" id="PS51819">
    <property type="entry name" value="VOC"/>
    <property type="match status" value="1"/>
</dbReference>
<dbReference type="PANTHER" id="PTHR43048:SF4">
    <property type="entry name" value="RING-CLEAVING DIOXYGENASE-RELATED"/>
    <property type="match status" value="1"/>
</dbReference>
<feature type="domain" description="VOC" evidence="2">
    <location>
        <begin position="12"/>
        <end position="133"/>
    </location>
</feature>
<dbReference type="SUPFAM" id="SSF54593">
    <property type="entry name" value="Glyoxalase/Bleomycin resistance protein/Dihydroxybiphenyl dioxygenase"/>
    <property type="match status" value="1"/>
</dbReference>
<dbReference type="PANTHER" id="PTHR43048">
    <property type="entry name" value="METHYLMALONYL-COA EPIMERASE"/>
    <property type="match status" value="1"/>
</dbReference>
<dbReference type="InterPro" id="IPR029068">
    <property type="entry name" value="Glyas_Bleomycin-R_OHBP_Dase"/>
</dbReference>
<dbReference type="InterPro" id="IPR037523">
    <property type="entry name" value="VOC_core"/>
</dbReference>
<dbReference type="GO" id="GO:0051213">
    <property type="term" value="F:dioxygenase activity"/>
    <property type="evidence" value="ECO:0007669"/>
    <property type="project" value="UniProtKB-KW"/>
</dbReference>
<dbReference type="GO" id="GO:0046491">
    <property type="term" value="P:L-methylmalonyl-CoA metabolic process"/>
    <property type="evidence" value="ECO:0007669"/>
    <property type="project" value="TreeGrafter"/>
</dbReference>
<keyword evidence="4" id="KW-1185">Reference proteome</keyword>
<reference evidence="3 4" key="1">
    <citation type="journal article" date="2016" name="PLoS Pathog.">
        <title>Biosynthesis of antibiotic leucinostatins in bio-control fungus Purpureocillium lilacinum and their inhibition on phytophthora revealed by genome mining.</title>
        <authorList>
            <person name="Wang G."/>
            <person name="Liu Z."/>
            <person name="Lin R."/>
            <person name="Li E."/>
            <person name="Mao Z."/>
            <person name="Ling J."/>
            <person name="Yang Y."/>
            <person name="Yin W.B."/>
            <person name="Xie B."/>
        </authorList>
    </citation>
    <scope>NUCLEOTIDE SEQUENCE [LARGE SCALE GENOMIC DNA]</scope>
    <source>
        <strain evidence="3">170</strain>
    </source>
</reference>
<name>A0A179FDM0_METCM</name>
<dbReference type="InterPro" id="IPR004360">
    <property type="entry name" value="Glyas_Fos-R_dOase_dom"/>
</dbReference>
<dbReference type="InterPro" id="IPR051785">
    <property type="entry name" value="MMCE/EMCE_epimerase"/>
</dbReference>
<dbReference type="Gene3D" id="3.10.180.10">
    <property type="entry name" value="2,3-Dihydroxybiphenyl 1,2-Dioxygenase, domain 1"/>
    <property type="match status" value="1"/>
</dbReference>
<dbReference type="GO" id="GO:0046872">
    <property type="term" value="F:metal ion binding"/>
    <property type="evidence" value="ECO:0007669"/>
    <property type="project" value="UniProtKB-KW"/>
</dbReference>
<evidence type="ECO:0000256" key="1">
    <source>
        <dbReference type="ARBA" id="ARBA00022723"/>
    </source>
</evidence>
<dbReference type="Proteomes" id="UP000078397">
    <property type="component" value="Unassembled WGS sequence"/>
</dbReference>
<evidence type="ECO:0000313" key="4">
    <source>
        <dbReference type="Proteomes" id="UP000078397"/>
    </source>
</evidence>
<sequence>MATATTSEPLLTISAMSLMTENLAASKAFYTNVFGARVLNEDAESCAVKFNNIIINLLDAAAGDELIRPSKVASPEVGKRFQLSIWVDDLDATMEKLKSKGVEFRSGPELRPWGLRTATFDDPAGHNWEIAEDVSKK</sequence>
<comment type="caution">
    <text evidence="3">The sequence shown here is derived from an EMBL/GenBank/DDBJ whole genome shotgun (WGS) entry which is preliminary data.</text>
</comment>
<gene>
    <name evidence="3" type="ORF">VFPPC_14649</name>
</gene>
<protein>
    <submittedName>
        <fullName evidence="3">Glyoxalase/bleomycin resistance protein/dioxygenase</fullName>
    </submittedName>
</protein>
<proteinExistence type="predicted"/>
<organism evidence="3 4">
    <name type="scientific">Pochonia chlamydosporia 170</name>
    <dbReference type="NCBI Taxonomy" id="1380566"/>
    <lineage>
        <taxon>Eukaryota</taxon>
        <taxon>Fungi</taxon>
        <taxon>Dikarya</taxon>
        <taxon>Ascomycota</taxon>
        <taxon>Pezizomycotina</taxon>
        <taxon>Sordariomycetes</taxon>
        <taxon>Hypocreomycetidae</taxon>
        <taxon>Hypocreales</taxon>
        <taxon>Clavicipitaceae</taxon>
        <taxon>Pochonia</taxon>
    </lineage>
</organism>
<evidence type="ECO:0000259" key="2">
    <source>
        <dbReference type="PROSITE" id="PS51819"/>
    </source>
</evidence>
<dbReference type="AlphaFoldDB" id="A0A179FDM0"/>
<dbReference type="RefSeq" id="XP_018141184.1">
    <property type="nucleotide sequence ID" value="XM_018292417.1"/>
</dbReference>
<dbReference type="KEGG" id="pchm:VFPPC_14649"/>
<dbReference type="EMBL" id="LSBJ02000006">
    <property type="protein sequence ID" value="OAQ63604.1"/>
    <property type="molecule type" value="Genomic_DNA"/>
</dbReference>
<keyword evidence="1" id="KW-0479">Metal-binding</keyword>
<accession>A0A179FDM0</accession>